<dbReference type="RefSeq" id="WP_377261801.1">
    <property type="nucleotide sequence ID" value="NZ_JBHMAA010000015.1"/>
</dbReference>
<gene>
    <name evidence="1" type="ORF">ACFFP0_14300</name>
</gene>
<organism evidence="1 2">
    <name type="scientific">Rhizobium puerariae</name>
    <dbReference type="NCBI Taxonomy" id="1585791"/>
    <lineage>
        <taxon>Bacteria</taxon>
        <taxon>Pseudomonadati</taxon>
        <taxon>Pseudomonadota</taxon>
        <taxon>Alphaproteobacteria</taxon>
        <taxon>Hyphomicrobiales</taxon>
        <taxon>Rhizobiaceae</taxon>
        <taxon>Rhizobium/Agrobacterium group</taxon>
        <taxon>Rhizobium</taxon>
    </lineage>
</organism>
<proteinExistence type="predicted"/>
<evidence type="ECO:0008006" key="3">
    <source>
        <dbReference type="Google" id="ProtNLM"/>
    </source>
</evidence>
<sequence length="107" mass="11554">MTACPCCRAPVNVPDLYDLVDERGITGHALLILEALWDAKGARVMSDVLFDAMFADDPDGGPSPNRCYISMRLAIEELDRLLAGSGVAVVSVGHRKGYRLNLTGFDS</sequence>
<evidence type="ECO:0000313" key="1">
    <source>
        <dbReference type="EMBL" id="MFB9950030.1"/>
    </source>
</evidence>
<name>A0ABV6AHG2_9HYPH</name>
<dbReference type="Proteomes" id="UP001589692">
    <property type="component" value="Unassembled WGS sequence"/>
</dbReference>
<keyword evidence="2" id="KW-1185">Reference proteome</keyword>
<accession>A0ABV6AHG2</accession>
<reference evidence="1 2" key="1">
    <citation type="submission" date="2024-09" db="EMBL/GenBank/DDBJ databases">
        <authorList>
            <person name="Sun Q."/>
            <person name="Mori K."/>
        </authorList>
    </citation>
    <scope>NUCLEOTIDE SEQUENCE [LARGE SCALE GENOMIC DNA]</scope>
    <source>
        <strain evidence="1 2">TBRC 4938</strain>
    </source>
</reference>
<protein>
    <recommendedName>
        <fullName evidence="3">Helix-turn-helix domain-containing protein</fullName>
    </recommendedName>
</protein>
<dbReference type="EMBL" id="JBHMAA010000015">
    <property type="protein sequence ID" value="MFB9950030.1"/>
    <property type="molecule type" value="Genomic_DNA"/>
</dbReference>
<comment type="caution">
    <text evidence="1">The sequence shown here is derived from an EMBL/GenBank/DDBJ whole genome shotgun (WGS) entry which is preliminary data.</text>
</comment>
<evidence type="ECO:0000313" key="2">
    <source>
        <dbReference type="Proteomes" id="UP001589692"/>
    </source>
</evidence>